<dbReference type="InterPro" id="IPR014782">
    <property type="entry name" value="Peptidase_M1_dom"/>
</dbReference>
<dbReference type="Proteomes" id="UP001597511">
    <property type="component" value="Unassembled WGS sequence"/>
</dbReference>
<dbReference type="Gene3D" id="1.10.390.10">
    <property type="entry name" value="Neutral Protease Domain 2"/>
    <property type="match status" value="1"/>
</dbReference>
<accession>A0ABW6AB38</accession>
<dbReference type="EMBL" id="JBHUOZ010000003">
    <property type="protein sequence ID" value="MFD2921438.1"/>
    <property type="molecule type" value="Genomic_DNA"/>
</dbReference>
<feature type="transmembrane region" description="Helical" evidence="1">
    <location>
        <begin position="244"/>
        <end position="265"/>
    </location>
</feature>
<keyword evidence="1" id="KW-1133">Transmembrane helix</keyword>
<feature type="transmembrane region" description="Helical" evidence="1">
    <location>
        <begin position="524"/>
        <end position="542"/>
    </location>
</feature>
<feature type="transmembrane region" description="Helical" evidence="1">
    <location>
        <begin position="102"/>
        <end position="125"/>
    </location>
</feature>
<keyword evidence="1" id="KW-0812">Transmembrane</keyword>
<keyword evidence="3" id="KW-0031">Aminopeptidase</keyword>
<protein>
    <submittedName>
        <fullName evidence="3">M1 family aminopeptidase</fullName>
    </submittedName>
</protein>
<evidence type="ECO:0000313" key="4">
    <source>
        <dbReference type="Proteomes" id="UP001597511"/>
    </source>
</evidence>
<dbReference type="InterPro" id="IPR050344">
    <property type="entry name" value="Peptidase_M1_aminopeptidases"/>
</dbReference>
<evidence type="ECO:0000313" key="3">
    <source>
        <dbReference type="EMBL" id="MFD2921438.1"/>
    </source>
</evidence>
<keyword evidence="4" id="KW-1185">Reference proteome</keyword>
<feature type="transmembrane region" description="Helical" evidence="1">
    <location>
        <begin position="554"/>
        <end position="570"/>
    </location>
</feature>
<dbReference type="InterPro" id="IPR027268">
    <property type="entry name" value="Peptidase_M4/M1_CTD_sf"/>
</dbReference>
<dbReference type="InterPro" id="IPR025699">
    <property type="entry name" value="ABC2_memb-like"/>
</dbReference>
<dbReference type="GO" id="GO:0004177">
    <property type="term" value="F:aminopeptidase activity"/>
    <property type="evidence" value="ECO:0007669"/>
    <property type="project" value="UniProtKB-KW"/>
</dbReference>
<feature type="transmembrane region" description="Helical" evidence="1">
    <location>
        <begin position="474"/>
        <end position="492"/>
    </location>
</feature>
<feature type="transmembrane region" description="Helical" evidence="1">
    <location>
        <begin position="16"/>
        <end position="34"/>
    </location>
</feature>
<keyword evidence="3" id="KW-0645">Protease</keyword>
<evidence type="ECO:0000259" key="2">
    <source>
        <dbReference type="Pfam" id="PF01433"/>
    </source>
</evidence>
<keyword evidence="3" id="KW-0378">Hydrolase</keyword>
<gene>
    <name evidence="3" type="ORF">ACFS6H_17050</name>
</gene>
<feature type="transmembrane region" description="Helical" evidence="1">
    <location>
        <begin position="447"/>
        <end position="467"/>
    </location>
</feature>
<name>A0ABW6AB38_9BACT</name>
<dbReference type="RefSeq" id="WP_386101740.1">
    <property type="nucleotide sequence ID" value="NZ_JBHUOZ010000003.1"/>
</dbReference>
<feature type="transmembrane region" description="Helical" evidence="1">
    <location>
        <begin position="410"/>
        <end position="435"/>
    </location>
</feature>
<feature type="transmembrane region" description="Helical" evidence="1">
    <location>
        <begin position="170"/>
        <end position="190"/>
    </location>
</feature>
<dbReference type="SUPFAM" id="SSF55486">
    <property type="entry name" value="Metalloproteases ('zincins'), catalytic domain"/>
    <property type="match status" value="1"/>
</dbReference>
<feature type="transmembrane region" description="Helical" evidence="1">
    <location>
        <begin position="54"/>
        <end position="76"/>
    </location>
</feature>
<feature type="transmembrane region" description="Helical" evidence="1">
    <location>
        <begin position="318"/>
        <end position="338"/>
    </location>
</feature>
<reference evidence="4" key="1">
    <citation type="journal article" date="2019" name="Int. J. Syst. Evol. Microbiol.">
        <title>The Global Catalogue of Microorganisms (GCM) 10K type strain sequencing project: providing services to taxonomists for standard genome sequencing and annotation.</title>
        <authorList>
            <consortium name="The Broad Institute Genomics Platform"/>
            <consortium name="The Broad Institute Genome Sequencing Center for Infectious Disease"/>
            <person name="Wu L."/>
            <person name="Ma J."/>
        </authorList>
    </citation>
    <scope>NUCLEOTIDE SEQUENCE [LARGE SCALE GENOMIC DNA]</scope>
    <source>
        <strain evidence="4">KCTC 23299</strain>
    </source>
</reference>
<keyword evidence="1" id="KW-0472">Membrane</keyword>
<feature type="transmembrane region" description="Helical" evidence="1">
    <location>
        <begin position="137"/>
        <end position="163"/>
    </location>
</feature>
<sequence>MQNILSFDIKTYRRSYTSYAILLLLVLLGVFTGSKFNMSPGQDIRLDGSYTVGFMTGFLSLAIIFIATVLSGQLLFKEWDNRFDTILFTTPVKKQAYLKERFMAFFLLTFTCFCCMILGFAIGQYMRSGSHFEPVTFMYYLYPLVLFGVINTLFTCTVLYSIALLSRRKMLVITGGLLLYILYMVVLLFSNAPFMAGSTPQSLSAQQLSALSDPFGLSAYFYAAKDFTVSQRNTQLVWPVGHLLINRLLFIVLSVILLWVTHRFFSFGSRQAGKKKTDETVIRLPSFTATVLPRINPATGAMARVNALFSFMKKDLTYLFKSISFVVVTLLLLFFVGMELYAEIEKGIRLPQLYARSGLMATTIIENFHFLGLLLIVYFANDVYWRSKASGFSVIEHTTLFSNTKLTSHWLSCSILLICFTSLLVVLALIFQWAYDYTQINWSAYGGVFVFTTLPLVLFTGAVLVINHVIRNKYVALTVSLLLAFLSIGTIAQKLLPYPLLRFFSTLPVSYSDFNGYSIYLPSFLYRLLFGAALVLLLIKLVNSSRRSLLQPSLSWLLILPVITAGVFAARQHNTGYHKIPAQEQVEQAVQYEKQYRSFQSLPQPVITSVITTIELYPDQQSYTIKGRYTLKNEKDKPVEQVLMNFHPDLSILKATYIQGQQHTMIKEKVSVIPLFQPLLNGDTAVLDFTLSYKWYAVNGHSPMNAMMENGSFMRISRYYPQPGYQPDYELSDEAVRKQYALGKATGELTLDDPRTSHHFIQLDMTIGTSATQTPIGTGEPVNRWQDNQRQYARYRPIQPVPFRFAISSANYAVSTGRFEQVPIYIYYHPAHHQNVAPLMNNIKATLAYCQQNFGPYPFRTLSFAEVSAYTKGFAATAYPGVIFMTENVLFQANIQTDRKQDVINELAGHEIAHFWWGNQAIAPDNREGAAMLTETLAMYTEMMVYKKVHGAEKMKERLEVHRQIYDAEKGFSGPQPLYKVAAGNAPLSYSKGALVMVELSELIGEDKVNAALRNFLQAHQYPQPVPVSTDLIEEFLKISEIQYHNRIRDLFQKP</sequence>
<dbReference type="PANTHER" id="PTHR11533:SF174">
    <property type="entry name" value="PUROMYCIN-SENSITIVE AMINOPEPTIDASE-RELATED"/>
    <property type="match status" value="1"/>
</dbReference>
<dbReference type="Pfam" id="PF01433">
    <property type="entry name" value="Peptidase_M1"/>
    <property type="match status" value="1"/>
</dbReference>
<comment type="caution">
    <text evidence="3">The sequence shown here is derived from an EMBL/GenBank/DDBJ whole genome shotgun (WGS) entry which is preliminary data.</text>
</comment>
<organism evidence="3 4">
    <name type="scientific">Terrimonas rubra</name>
    <dbReference type="NCBI Taxonomy" id="1035890"/>
    <lineage>
        <taxon>Bacteria</taxon>
        <taxon>Pseudomonadati</taxon>
        <taxon>Bacteroidota</taxon>
        <taxon>Chitinophagia</taxon>
        <taxon>Chitinophagales</taxon>
        <taxon>Chitinophagaceae</taxon>
        <taxon>Terrimonas</taxon>
    </lineage>
</organism>
<feature type="domain" description="Peptidase M1 membrane alanine aminopeptidase" evidence="2">
    <location>
        <begin position="840"/>
        <end position="1025"/>
    </location>
</feature>
<dbReference type="Pfam" id="PF13346">
    <property type="entry name" value="ABC2_membrane_5"/>
    <property type="match status" value="1"/>
</dbReference>
<feature type="transmembrane region" description="Helical" evidence="1">
    <location>
        <begin position="358"/>
        <end position="380"/>
    </location>
</feature>
<evidence type="ECO:0000256" key="1">
    <source>
        <dbReference type="SAM" id="Phobius"/>
    </source>
</evidence>
<proteinExistence type="predicted"/>
<dbReference type="PANTHER" id="PTHR11533">
    <property type="entry name" value="PROTEASE M1 ZINC METALLOPROTEASE"/>
    <property type="match status" value="1"/>
</dbReference>